<sequence>MSAIMTLLILAQSMPYYADACLSTTTRVATTTTALCCTALSTSNPVRVTAPAGTPGAALDECAVLRRIQRGSCPSTAQIVCSAARNMQVSQVILQFLNGNTVVASATGATRASATITCTSSGWRVTNTAGTLVAYTSVSCTQQTISGPDFSYYYSTYTNG</sequence>
<organism evidence="1 2">
    <name type="scientific">Panagrolaimus sp. JU765</name>
    <dbReference type="NCBI Taxonomy" id="591449"/>
    <lineage>
        <taxon>Eukaryota</taxon>
        <taxon>Metazoa</taxon>
        <taxon>Ecdysozoa</taxon>
        <taxon>Nematoda</taxon>
        <taxon>Chromadorea</taxon>
        <taxon>Rhabditida</taxon>
        <taxon>Tylenchina</taxon>
        <taxon>Panagrolaimomorpha</taxon>
        <taxon>Panagrolaimoidea</taxon>
        <taxon>Panagrolaimidae</taxon>
        <taxon>Panagrolaimus</taxon>
    </lineage>
</organism>
<dbReference type="Proteomes" id="UP000887576">
    <property type="component" value="Unplaced"/>
</dbReference>
<evidence type="ECO:0000313" key="1">
    <source>
        <dbReference type="Proteomes" id="UP000887576"/>
    </source>
</evidence>
<name>A0AC34PZM3_9BILA</name>
<dbReference type="WBParaSite" id="JU765_v2.g11493.t1">
    <property type="protein sequence ID" value="JU765_v2.g11493.t1"/>
    <property type="gene ID" value="JU765_v2.g11493"/>
</dbReference>
<evidence type="ECO:0000313" key="2">
    <source>
        <dbReference type="WBParaSite" id="JU765_v2.g11493.t1"/>
    </source>
</evidence>
<reference evidence="2" key="1">
    <citation type="submission" date="2022-11" db="UniProtKB">
        <authorList>
            <consortium name="WormBaseParasite"/>
        </authorList>
    </citation>
    <scope>IDENTIFICATION</scope>
</reference>
<proteinExistence type="predicted"/>
<accession>A0AC34PZM3</accession>
<protein>
    <submittedName>
        <fullName evidence="2">C6 domain-containing protein</fullName>
    </submittedName>
</protein>